<dbReference type="SUPFAM" id="SSF53474">
    <property type="entry name" value="alpha/beta-Hydrolases"/>
    <property type="match status" value="2"/>
</dbReference>
<dbReference type="Proteomes" id="UP000054196">
    <property type="component" value="Unassembled WGS sequence"/>
</dbReference>
<dbReference type="InterPro" id="IPR000073">
    <property type="entry name" value="AB_hydrolase_1"/>
</dbReference>
<dbReference type="AlphaFoldDB" id="R7S495"/>
<dbReference type="InterPro" id="IPR029058">
    <property type="entry name" value="AB_hydrolase_fold"/>
</dbReference>
<dbReference type="InterPro" id="IPR051601">
    <property type="entry name" value="Serine_prot/Carboxylest_S33"/>
</dbReference>
<evidence type="ECO:0000256" key="1">
    <source>
        <dbReference type="ARBA" id="ARBA00010088"/>
    </source>
</evidence>
<name>R7S495_PUNST</name>
<dbReference type="KEGG" id="psq:PUNSTDRAFT_146294"/>
<feature type="domain" description="Peptidase S33 tripeptidyl aminopeptidase-like C-terminal" evidence="5">
    <location>
        <begin position="414"/>
        <end position="505"/>
    </location>
</feature>
<dbReference type="HOGENOM" id="CLU_538650_0_0_1"/>
<feature type="signal peptide" evidence="3">
    <location>
        <begin position="1"/>
        <end position="16"/>
    </location>
</feature>
<feature type="chain" id="PRO_5004443823" evidence="3">
    <location>
        <begin position="17"/>
        <end position="546"/>
    </location>
</feature>
<evidence type="ECO:0000256" key="3">
    <source>
        <dbReference type="SAM" id="SignalP"/>
    </source>
</evidence>
<reference evidence="7" key="1">
    <citation type="journal article" date="2012" name="Science">
        <title>The Paleozoic origin of enzymatic lignin decomposition reconstructed from 31 fungal genomes.</title>
        <authorList>
            <person name="Floudas D."/>
            <person name="Binder M."/>
            <person name="Riley R."/>
            <person name="Barry K."/>
            <person name="Blanchette R.A."/>
            <person name="Henrissat B."/>
            <person name="Martinez A.T."/>
            <person name="Otillar R."/>
            <person name="Spatafora J.W."/>
            <person name="Yadav J.S."/>
            <person name="Aerts A."/>
            <person name="Benoit I."/>
            <person name="Boyd A."/>
            <person name="Carlson A."/>
            <person name="Copeland A."/>
            <person name="Coutinho P.M."/>
            <person name="de Vries R.P."/>
            <person name="Ferreira P."/>
            <person name="Findley K."/>
            <person name="Foster B."/>
            <person name="Gaskell J."/>
            <person name="Glotzer D."/>
            <person name="Gorecki P."/>
            <person name="Heitman J."/>
            <person name="Hesse C."/>
            <person name="Hori C."/>
            <person name="Igarashi K."/>
            <person name="Jurgens J.A."/>
            <person name="Kallen N."/>
            <person name="Kersten P."/>
            <person name="Kohler A."/>
            <person name="Kuees U."/>
            <person name="Kumar T.K.A."/>
            <person name="Kuo A."/>
            <person name="LaButti K."/>
            <person name="Larrondo L.F."/>
            <person name="Lindquist E."/>
            <person name="Ling A."/>
            <person name="Lombard V."/>
            <person name="Lucas S."/>
            <person name="Lundell T."/>
            <person name="Martin R."/>
            <person name="McLaughlin D.J."/>
            <person name="Morgenstern I."/>
            <person name="Morin E."/>
            <person name="Murat C."/>
            <person name="Nagy L.G."/>
            <person name="Nolan M."/>
            <person name="Ohm R.A."/>
            <person name="Patyshakuliyeva A."/>
            <person name="Rokas A."/>
            <person name="Ruiz-Duenas F.J."/>
            <person name="Sabat G."/>
            <person name="Salamov A."/>
            <person name="Samejima M."/>
            <person name="Schmutz J."/>
            <person name="Slot J.C."/>
            <person name="St John F."/>
            <person name="Stenlid J."/>
            <person name="Sun H."/>
            <person name="Sun S."/>
            <person name="Syed K."/>
            <person name="Tsang A."/>
            <person name="Wiebenga A."/>
            <person name="Young D."/>
            <person name="Pisabarro A."/>
            <person name="Eastwood D.C."/>
            <person name="Martin F."/>
            <person name="Cullen D."/>
            <person name="Grigoriev I.V."/>
            <person name="Hibbett D.S."/>
        </authorList>
    </citation>
    <scope>NUCLEOTIDE SEQUENCE [LARGE SCALE GENOMIC DNA]</scope>
    <source>
        <strain evidence="7">HHB-11173 SS5</strain>
    </source>
</reference>
<dbReference type="EMBL" id="JH687553">
    <property type="protein sequence ID" value="EIN04617.1"/>
    <property type="molecule type" value="Genomic_DNA"/>
</dbReference>
<dbReference type="RefSeq" id="XP_007388010.1">
    <property type="nucleotide sequence ID" value="XM_007387948.1"/>
</dbReference>
<sequence>MLLLGTFLTLLTSINALPVPPAAHFPVPPAAPFTNNFGAQLEWVDCTVNVPAPVQQQFNVTTWNATGLPTLPSTLACGHLTVPLDYSAPISDSNNITLGFAMHRPGNASQLLNFNPGGPGLEAASFAWGIALNSSSSAMFDGVLDQDFLAVDVRGVGQSNPLNCSLVAASQIPIALPTDAASFAAYQASVAAFAQSCVTGSSPPGIVQHVGTQEVAQDWNTLMNALNYTKMNFLGVSYGTFQAAEYASRFPESVGNFVLDAVLSHATVDQIAVADQITAVNRLVLRADDFCQSDPSCPFKDQGNGSVPEAFTKVIQMAENGSFSDLNVTATLAKFALYYTVNSSPDFPKFNLALSQALNGNATLLVPDPVIMLEIVNVLPIICADEAGDDNTLGGLVKLNQSASAVDTLGFQYSQFWQLRLMCTAWPFSARPKQTLHVQSPMLFVTADYDLNTPTELATLQWQDQSPQSTLVVRHGDDHGTTMLAGQPASQDAIAFLSSGTIPQPTEQQLVSVYAPGSQRPPVTPPYVAPIGKDAGDLSTVETISF</sequence>
<evidence type="ECO:0000313" key="7">
    <source>
        <dbReference type="Proteomes" id="UP000054196"/>
    </source>
</evidence>
<protein>
    <submittedName>
        <fullName evidence="6">Alpha/beta-hydrolase</fullName>
    </submittedName>
</protein>
<dbReference type="Pfam" id="PF08386">
    <property type="entry name" value="Abhydrolase_4"/>
    <property type="match status" value="1"/>
</dbReference>
<dbReference type="PANTHER" id="PTHR43248:SF25">
    <property type="entry name" value="AB HYDROLASE-1 DOMAIN-CONTAINING PROTEIN-RELATED"/>
    <property type="match status" value="1"/>
</dbReference>
<evidence type="ECO:0000313" key="6">
    <source>
        <dbReference type="EMBL" id="EIN04617.1"/>
    </source>
</evidence>
<dbReference type="OrthoDB" id="413670at2759"/>
<dbReference type="GO" id="GO:0016787">
    <property type="term" value="F:hydrolase activity"/>
    <property type="evidence" value="ECO:0007669"/>
    <property type="project" value="UniProtKB-KW"/>
</dbReference>
<dbReference type="OMA" id="RNDCTTA"/>
<accession>R7S495</accession>
<dbReference type="GeneID" id="18881608"/>
<keyword evidence="2 6" id="KW-0378">Hydrolase</keyword>
<evidence type="ECO:0000259" key="4">
    <source>
        <dbReference type="Pfam" id="PF00561"/>
    </source>
</evidence>
<dbReference type="InterPro" id="IPR013595">
    <property type="entry name" value="Pept_S33_TAP-like_C"/>
</dbReference>
<gene>
    <name evidence="6" type="ORF">PUNSTDRAFT_146294</name>
</gene>
<dbReference type="eggNOG" id="ENOG502QXCY">
    <property type="taxonomic scope" value="Eukaryota"/>
</dbReference>
<evidence type="ECO:0000256" key="2">
    <source>
        <dbReference type="ARBA" id="ARBA00022801"/>
    </source>
</evidence>
<proteinExistence type="inferred from homology"/>
<dbReference type="PANTHER" id="PTHR43248">
    <property type="entry name" value="2-SUCCINYL-6-HYDROXY-2,4-CYCLOHEXADIENE-1-CARBOXYLATE SYNTHASE"/>
    <property type="match status" value="1"/>
</dbReference>
<keyword evidence="7" id="KW-1185">Reference proteome</keyword>
<feature type="domain" description="AB hydrolase-1" evidence="4">
    <location>
        <begin position="115"/>
        <end position="262"/>
    </location>
</feature>
<organism evidence="6 7">
    <name type="scientific">Punctularia strigosozonata (strain HHB-11173)</name>
    <name type="common">White-rot fungus</name>
    <dbReference type="NCBI Taxonomy" id="741275"/>
    <lineage>
        <taxon>Eukaryota</taxon>
        <taxon>Fungi</taxon>
        <taxon>Dikarya</taxon>
        <taxon>Basidiomycota</taxon>
        <taxon>Agaricomycotina</taxon>
        <taxon>Agaricomycetes</taxon>
        <taxon>Corticiales</taxon>
        <taxon>Punctulariaceae</taxon>
        <taxon>Punctularia</taxon>
    </lineage>
</organism>
<evidence type="ECO:0000259" key="5">
    <source>
        <dbReference type="Pfam" id="PF08386"/>
    </source>
</evidence>
<dbReference type="Pfam" id="PF00561">
    <property type="entry name" value="Abhydrolase_1"/>
    <property type="match status" value="1"/>
</dbReference>
<dbReference type="Gene3D" id="3.40.50.1820">
    <property type="entry name" value="alpha/beta hydrolase"/>
    <property type="match status" value="1"/>
</dbReference>
<comment type="similarity">
    <text evidence="1">Belongs to the peptidase S33 family.</text>
</comment>
<keyword evidence="3" id="KW-0732">Signal</keyword>